<feature type="region of interest" description="Disordered" evidence="1">
    <location>
        <begin position="134"/>
        <end position="227"/>
    </location>
</feature>
<dbReference type="AlphaFoldDB" id="A0A4Z1T6Q2"/>
<dbReference type="Proteomes" id="UP000315496">
    <property type="component" value="Chromosome 2"/>
</dbReference>
<reference evidence="2 3" key="1">
    <citation type="submission" date="2019-05" db="EMBL/GenBank/DDBJ databases">
        <title>The compact genome of Giardia muris reveals important steps in the evolution of intestinal protozoan parasites.</title>
        <authorList>
            <person name="Xu F."/>
            <person name="Jimenez-Gonzalez A."/>
            <person name="Einarsson E."/>
            <person name="Astvaldsson A."/>
            <person name="Peirasmaki D."/>
            <person name="Eckmann L."/>
            <person name="Andersson J.O."/>
            <person name="Svard S.G."/>
            <person name="Jerlstrom-Hultqvist J."/>
        </authorList>
    </citation>
    <scope>NUCLEOTIDE SEQUENCE [LARGE SCALE GENOMIC DNA]</scope>
    <source>
        <strain evidence="2 3">Roberts-Thomson</strain>
    </source>
</reference>
<protein>
    <submittedName>
        <fullName evidence="2">Uncharacterized protein</fullName>
    </submittedName>
</protein>
<evidence type="ECO:0000256" key="1">
    <source>
        <dbReference type="SAM" id="MobiDB-lite"/>
    </source>
</evidence>
<evidence type="ECO:0000313" key="2">
    <source>
        <dbReference type="EMBL" id="TNJ28219.1"/>
    </source>
</evidence>
<comment type="caution">
    <text evidence="2">The sequence shown here is derived from an EMBL/GenBank/DDBJ whole genome shotgun (WGS) entry which is preliminary data.</text>
</comment>
<name>A0A4Z1T6Q2_GIAMU</name>
<evidence type="ECO:0000313" key="3">
    <source>
        <dbReference type="Proteomes" id="UP000315496"/>
    </source>
</evidence>
<dbReference type="OrthoDB" id="10257618at2759"/>
<organism evidence="2 3">
    <name type="scientific">Giardia muris</name>
    <dbReference type="NCBI Taxonomy" id="5742"/>
    <lineage>
        <taxon>Eukaryota</taxon>
        <taxon>Metamonada</taxon>
        <taxon>Diplomonadida</taxon>
        <taxon>Hexamitidae</taxon>
        <taxon>Giardiinae</taxon>
        <taxon>Giardia</taxon>
    </lineage>
</organism>
<keyword evidence="3" id="KW-1185">Reference proteome</keyword>
<feature type="compositionally biased region" description="Polar residues" evidence="1">
    <location>
        <begin position="190"/>
        <end position="201"/>
    </location>
</feature>
<dbReference type="EMBL" id="VDLU01000002">
    <property type="protein sequence ID" value="TNJ28219.1"/>
    <property type="molecule type" value="Genomic_DNA"/>
</dbReference>
<feature type="region of interest" description="Disordered" evidence="1">
    <location>
        <begin position="1"/>
        <end position="31"/>
    </location>
</feature>
<accession>A0A4Z1T6Q2</accession>
<feature type="compositionally biased region" description="Polar residues" evidence="1">
    <location>
        <begin position="142"/>
        <end position="151"/>
    </location>
</feature>
<gene>
    <name evidence="2" type="ORF">GMRT_14371</name>
</gene>
<proteinExistence type="predicted"/>
<dbReference type="VEuPathDB" id="GiardiaDB:GMRT_14371"/>
<feature type="compositionally biased region" description="Polar residues" evidence="1">
    <location>
        <begin position="22"/>
        <end position="31"/>
    </location>
</feature>
<sequence length="251" mass="27803">MNSPKDGQGTWMPTDDELSKAARSNGSGGSTLCTETFQFDEKYKDLPSYTLSSVKLRSINQFERNRQITGIESTYNFDSYTIALQKPGPMKRPSGTSKYDGVGVSQIADIRQHEMRIPNYKPGTYVPRAVREKLQAEEKSRQTSISSSPIKQEQQEQEQAQESREETEGVEVVGMAVPSSEPQSAPPPINQQSSNYFTTAESHLDLTSLRRQPGVNPEAKPKAAGGAYMISPGKYAFVSRKETAKYAFGNE</sequence>